<dbReference type="Proteomes" id="UP000004477">
    <property type="component" value="Unassembled WGS sequence"/>
</dbReference>
<dbReference type="InterPro" id="IPR001279">
    <property type="entry name" value="Metallo-B-lactamas"/>
</dbReference>
<reference evidence="2" key="1">
    <citation type="submission" date="2009-11" db="EMBL/GenBank/DDBJ databases">
        <authorList>
            <person name="Weinstock G."/>
            <person name="Sodergren E."/>
            <person name="Clifton S."/>
            <person name="Fulton L."/>
            <person name="Fulton B."/>
            <person name="Courtney L."/>
            <person name="Fronick C."/>
            <person name="Harrison M."/>
            <person name="Strong C."/>
            <person name="Farmer C."/>
            <person name="Delahaunty K."/>
            <person name="Markovic C."/>
            <person name="Hall O."/>
            <person name="Minx P."/>
            <person name="Tomlinson C."/>
            <person name="Mitreva M."/>
            <person name="Nelson J."/>
            <person name="Hou S."/>
            <person name="Wollam A."/>
            <person name="Pepin K.H."/>
            <person name="Johnson M."/>
            <person name="Bhonagiri V."/>
            <person name="Nash W.E."/>
            <person name="Warren W."/>
            <person name="Chinwalla A."/>
            <person name="Mardis E.R."/>
            <person name="Wilson R.K."/>
        </authorList>
    </citation>
    <scope>NUCLEOTIDE SEQUENCE [LARGE SCALE GENOMIC DNA]</scope>
    <source>
        <strain evidence="2">DSM 18205</strain>
    </source>
</reference>
<dbReference type="AlphaFoldDB" id="D1PH98"/>
<dbReference type="Gene3D" id="3.60.15.10">
    <property type="entry name" value="Ribonuclease Z/Hydroxyacylglutathione hydrolase-like"/>
    <property type="match status" value="1"/>
</dbReference>
<comment type="caution">
    <text evidence="2">The sequence shown here is derived from an EMBL/GenBank/DDBJ whole genome shotgun (WGS) entry which is preliminary data.</text>
</comment>
<feature type="domain" description="Metallo-beta-lactamase" evidence="1">
    <location>
        <begin position="40"/>
        <end position="208"/>
    </location>
</feature>
<dbReference type="EMBL" id="ACBX02000051">
    <property type="protein sequence ID" value="EFB33861.1"/>
    <property type="molecule type" value="Genomic_DNA"/>
</dbReference>
<gene>
    <name evidence="2" type="ORF">PREVCOP_06618</name>
</gene>
<organism evidence="2 3">
    <name type="scientific">Segatella copri DSM 18205</name>
    <dbReference type="NCBI Taxonomy" id="537011"/>
    <lineage>
        <taxon>Bacteria</taxon>
        <taxon>Pseudomonadati</taxon>
        <taxon>Bacteroidota</taxon>
        <taxon>Bacteroidia</taxon>
        <taxon>Bacteroidales</taxon>
        <taxon>Prevotellaceae</taxon>
        <taxon>Segatella</taxon>
    </lineage>
</organism>
<dbReference type="Pfam" id="PF12706">
    <property type="entry name" value="Lactamase_B_2"/>
    <property type="match status" value="1"/>
</dbReference>
<dbReference type="InterPro" id="IPR036866">
    <property type="entry name" value="RibonucZ/Hydroxyglut_hydro"/>
</dbReference>
<protein>
    <submittedName>
        <fullName evidence="2">Metallo-beta-lactamase domain protein</fullName>
    </submittedName>
</protein>
<keyword evidence="3" id="KW-1185">Reference proteome</keyword>
<dbReference type="InterPro" id="IPR052533">
    <property type="entry name" value="WalJ/YycJ-like"/>
</dbReference>
<proteinExistence type="predicted"/>
<dbReference type="HOGENOM" id="CLU_073253_0_0_10"/>
<sequence length="295" mass="33831">MRYFGTKIVKNFVIRIFFANFAWKITIKMLKFISFGSGSSGNCYYLYTDTDSILIDVGVGIRILKKHFHNYGLRFEDVHHVLITHDHADHVKSVGSLSTDYHLPVYTTRKVHQGIERNYCVRKKIEPNHARVIEKNVIFTLGEFKITPFGVPHDSTDNVGYFVECGGVNFCLITDVGHITEEMHDFIGRANYLVLEANHSVEMLQQGHYPQYLKDRILGDNGHLSNDDCGEALANYATPELHHVWLCHLSEENNHPELARKTVEQILRSKGIIAGKDFQLEVLKRKTPSEIYNLV</sequence>
<dbReference type="PANTHER" id="PTHR47619">
    <property type="entry name" value="METALLO-HYDROLASE YYCJ-RELATED"/>
    <property type="match status" value="1"/>
</dbReference>
<evidence type="ECO:0000259" key="1">
    <source>
        <dbReference type="SMART" id="SM00849"/>
    </source>
</evidence>
<dbReference type="SMART" id="SM00849">
    <property type="entry name" value="Lactamase_B"/>
    <property type="match status" value="1"/>
</dbReference>
<evidence type="ECO:0000313" key="3">
    <source>
        <dbReference type="Proteomes" id="UP000004477"/>
    </source>
</evidence>
<dbReference type="PANTHER" id="PTHR47619:SF1">
    <property type="entry name" value="EXODEOXYRIBONUCLEASE WALJ"/>
    <property type="match status" value="1"/>
</dbReference>
<dbReference type="PaxDb" id="537011-PREVCOP_06618"/>
<name>D1PH98_9BACT</name>
<accession>D1PH98</accession>
<dbReference type="SUPFAM" id="SSF56281">
    <property type="entry name" value="Metallo-hydrolase/oxidoreductase"/>
    <property type="match status" value="1"/>
</dbReference>
<evidence type="ECO:0000313" key="2">
    <source>
        <dbReference type="EMBL" id="EFB33861.1"/>
    </source>
</evidence>